<feature type="domain" description="Fumarylacetoacetase-like C-terminal" evidence="9">
    <location>
        <begin position="75"/>
        <end position="279"/>
    </location>
</feature>
<comment type="similarity">
    <text evidence="1">Belongs to the FAH family.</text>
</comment>
<comment type="catalytic activity">
    <reaction evidence="4">
        <text>(3E,5R)-5-carboxy-2-oxohept-3-enedioate + H(+) = (4Z)-2-oxohept-4-enedioate + CO2</text>
        <dbReference type="Rhea" id="RHEA:14397"/>
        <dbReference type="ChEBI" id="CHEBI:15378"/>
        <dbReference type="ChEBI" id="CHEBI:16526"/>
        <dbReference type="ChEBI" id="CHEBI:87491"/>
        <dbReference type="ChEBI" id="CHEBI:87507"/>
        <dbReference type="EC" id="4.1.1.68"/>
    </reaction>
</comment>
<dbReference type="Pfam" id="PF01557">
    <property type="entry name" value="FAA_hydrolase"/>
    <property type="match status" value="1"/>
</dbReference>
<dbReference type="PANTHER" id="PTHR42796:SF4">
    <property type="entry name" value="FUMARYLACETOACETATE HYDROLASE DOMAIN-CONTAINING PROTEIN 2A"/>
    <property type="match status" value="1"/>
</dbReference>
<evidence type="ECO:0000256" key="4">
    <source>
        <dbReference type="ARBA" id="ARBA00051258"/>
    </source>
</evidence>
<gene>
    <name evidence="10" type="ORF">G3436_08115</name>
</gene>
<proteinExistence type="inferred from homology"/>
<comment type="function">
    <text evidence="6">Decarboxylates OPET (5-oxo-pent-3-ene-1,2,5-tricarboxylic acid) into HHDD (2-hydroxy-hept-2,4-diene-1,7-dioate) and isomerizes it to OHED (2-oxo-hept-3-ene-1,7-dioate).</text>
</comment>
<dbReference type="GO" id="GO:0008704">
    <property type="term" value="F:5-carboxymethyl-2-hydroxymuconate delta-isomerase activity"/>
    <property type="evidence" value="ECO:0007669"/>
    <property type="project" value="UniProtKB-EC"/>
</dbReference>
<dbReference type="Proteomes" id="UP000482634">
    <property type="component" value="Unassembled WGS sequence"/>
</dbReference>
<evidence type="ECO:0000256" key="2">
    <source>
        <dbReference type="ARBA" id="ARBA00010715"/>
    </source>
</evidence>
<dbReference type="GO" id="GO:0018800">
    <property type="term" value="F:5-oxopent-3-ene-1,2,5-tricarboxylate decarboxylase activity"/>
    <property type="evidence" value="ECO:0007669"/>
    <property type="project" value="UniProtKB-EC"/>
</dbReference>
<keyword evidence="3" id="KW-0479">Metal-binding</keyword>
<comment type="catalytic activity">
    <reaction evidence="5">
        <text>(2E,4Z)-5-hydroxypenta-2,4-diene-1,2,5-tricarboxylate = (3E,5R)-5-carboxy-2-oxohept-3-enedioate</text>
        <dbReference type="Rhea" id="RHEA:18813"/>
        <dbReference type="ChEBI" id="CHEBI:47961"/>
        <dbReference type="ChEBI" id="CHEBI:87491"/>
        <dbReference type="EC" id="5.3.3.10"/>
    </reaction>
</comment>
<evidence type="ECO:0000256" key="5">
    <source>
        <dbReference type="ARBA" id="ARBA00052790"/>
    </source>
</evidence>
<evidence type="ECO:0000256" key="1">
    <source>
        <dbReference type="ARBA" id="ARBA00010211"/>
    </source>
</evidence>
<dbReference type="InterPro" id="IPR036663">
    <property type="entry name" value="Fumarylacetoacetase_C_sf"/>
</dbReference>
<dbReference type="GO" id="GO:0019752">
    <property type="term" value="P:carboxylic acid metabolic process"/>
    <property type="evidence" value="ECO:0007669"/>
    <property type="project" value="UniProtKB-ARBA"/>
</dbReference>
<evidence type="ECO:0000256" key="7">
    <source>
        <dbReference type="ARBA" id="ARBA00060569"/>
    </source>
</evidence>
<evidence type="ECO:0000256" key="8">
    <source>
        <dbReference type="ARBA" id="ARBA00060680"/>
    </source>
</evidence>
<comment type="pathway">
    <text evidence="8">Aromatic compound metabolism; 4-hydroxyphenylacetate degradation; pyruvate and succinate semialdehyde from 4-hydroxyphenylacetate: step 5/7.</text>
</comment>
<name>A0A6B3NP24_9PSED</name>
<comment type="pathway">
    <text evidence="7">Aromatic compound metabolism; 4-hydroxyphenylacetate degradation; pyruvate and succinate semialdehyde from 4-hydroxyphenylacetate: step 4/7.</text>
</comment>
<dbReference type="InterPro" id="IPR011234">
    <property type="entry name" value="Fumarylacetoacetase-like_C"/>
</dbReference>
<evidence type="ECO:0000259" key="9">
    <source>
        <dbReference type="Pfam" id="PF01557"/>
    </source>
</evidence>
<dbReference type="GO" id="GO:0046872">
    <property type="term" value="F:metal ion binding"/>
    <property type="evidence" value="ECO:0007669"/>
    <property type="project" value="UniProtKB-KW"/>
</dbReference>
<accession>A0A6B3NP24</accession>
<comment type="caution">
    <text evidence="10">The sequence shown here is derived from an EMBL/GenBank/DDBJ whole genome shotgun (WGS) entry which is preliminary data.</text>
</comment>
<comment type="similarity">
    <text evidence="2">Belongs to the hydratase/decarboxylase family.</text>
</comment>
<dbReference type="InterPro" id="IPR051121">
    <property type="entry name" value="FAH"/>
</dbReference>
<sequence>MKLISYRHHQQAHFGAVAGEHVIELTAQFRGINDLATLLADEQLLKQARAHVASAAPDYPLSSVQLEPVIPAPGKIICVGINYVAHAEEAGRKVGQHPVIFQRFAETLLAHGEPLLRPRVSQEFDFEAELAVVIGKGGAHIAPEDAMDHVAGYTCFNDASVRDWQFHTHQYGMGKTFRSTGALGPWLVTADEIADYRQLQVHGILNGEQMQEGTLAELAFDIPTLIAYVSKALTWNPGDILATGTPSGIGFKRTPPVFLRPGDVFEVVISQIGTLSNPVADEA</sequence>
<dbReference type="PANTHER" id="PTHR42796">
    <property type="entry name" value="FUMARYLACETOACETATE HYDROLASE DOMAIN-CONTAINING PROTEIN 2A-RELATED"/>
    <property type="match status" value="1"/>
</dbReference>
<organism evidence="10 11">
    <name type="scientific">Pseudomonas brassicae</name>
    <dbReference type="NCBI Taxonomy" id="2708063"/>
    <lineage>
        <taxon>Bacteria</taxon>
        <taxon>Pseudomonadati</taxon>
        <taxon>Pseudomonadota</taxon>
        <taxon>Gammaproteobacteria</taxon>
        <taxon>Pseudomonadales</taxon>
        <taxon>Pseudomonadaceae</taxon>
        <taxon>Pseudomonas</taxon>
    </lineage>
</organism>
<evidence type="ECO:0000256" key="6">
    <source>
        <dbReference type="ARBA" id="ARBA00057150"/>
    </source>
</evidence>
<protein>
    <submittedName>
        <fullName evidence="10">Fumarylacetoacetate hydrolase family protein</fullName>
    </submittedName>
</protein>
<dbReference type="GO" id="GO:0016787">
    <property type="term" value="F:hydrolase activity"/>
    <property type="evidence" value="ECO:0007669"/>
    <property type="project" value="UniProtKB-KW"/>
</dbReference>
<reference evidence="10 11" key="1">
    <citation type="submission" date="2020-02" db="EMBL/GenBank/DDBJ databases">
        <title>Broccoli isolated Pseudomonas sp.</title>
        <authorList>
            <person name="Fujikawa T."/>
            <person name="Sawada H."/>
        </authorList>
    </citation>
    <scope>NUCLEOTIDE SEQUENCE [LARGE SCALE GENOMIC DNA]</scope>
    <source>
        <strain evidence="10 11">MAFF212427</strain>
    </source>
</reference>
<dbReference type="AlphaFoldDB" id="A0A6B3NP24"/>
<dbReference type="FunFam" id="3.90.850.10:FF:000002">
    <property type="entry name" value="2-hydroxyhepta-2,4-diene-1,7-dioate isomerase"/>
    <property type="match status" value="1"/>
</dbReference>
<evidence type="ECO:0000256" key="3">
    <source>
        <dbReference type="ARBA" id="ARBA00022723"/>
    </source>
</evidence>
<evidence type="ECO:0000313" key="10">
    <source>
        <dbReference type="EMBL" id="NER63869.1"/>
    </source>
</evidence>
<keyword evidence="10" id="KW-0378">Hydrolase</keyword>
<dbReference type="Gene3D" id="3.90.850.10">
    <property type="entry name" value="Fumarylacetoacetase-like, C-terminal domain"/>
    <property type="match status" value="1"/>
</dbReference>
<dbReference type="RefSeq" id="WP_163943378.1">
    <property type="nucleotide sequence ID" value="NZ_JAAHBU010000097.1"/>
</dbReference>
<evidence type="ECO:0000313" key="11">
    <source>
        <dbReference type="Proteomes" id="UP000482634"/>
    </source>
</evidence>
<dbReference type="SUPFAM" id="SSF56529">
    <property type="entry name" value="FAH"/>
    <property type="match status" value="1"/>
</dbReference>
<dbReference type="EMBL" id="JAAHBU010000097">
    <property type="protein sequence ID" value="NER63869.1"/>
    <property type="molecule type" value="Genomic_DNA"/>
</dbReference>
<keyword evidence="11" id="KW-1185">Reference proteome</keyword>